<dbReference type="Pfam" id="PF25583">
    <property type="entry name" value="WCX"/>
    <property type="match status" value="1"/>
</dbReference>
<organism evidence="5 6">
    <name type="scientific">Streptomyces qinglanensis</name>
    <dbReference type="NCBI Taxonomy" id="943816"/>
    <lineage>
        <taxon>Bacteria</taxon>
        <taxon>Bacillati</taxon>
        <taxon>Actinomycetota</taxon>
        <taxon>Actinomycetes</taxon>
        <taxon>Kitasatosporales</taxon>
        <taxon>Streptomycetaceae</taxon>
        <taxon>Streptomyces</taxon>
    </lineage>
</organism>
<dbReference type="Pfam" id="PF13280">
    <property type="entry name" value="WYL"/>
    <property type="match status" value="1"/>
</dbReference>
<evidence type="ECO:0000256" key="2">
    <source>
        <dbReference type="ARBA" id="ARBA00023163"/>
    </source>
</evidence>
<dbReference type="PROSITE" id="PS51000">
    <property type="entry name" value="HTH_DEOR_2"/>
    <property type="match status" value="1"/>
</dbReference>
<name>A0A1H9WSZ3_9ACTN</name>
<dbReference type="PROSITE" id="PS52050">
    <property type="entry name" value="WYL"/>
    <property type="match status" value="1"/>
</dbReference>
<evidence type="ECO:0000313" key="6">
    <source>
        <dbReference type="Proteomes" id="UP000182841"/>
    </source>
</evidence>
<feature type="domain" description="HTH deoR-type" evidence="4">
    <location>
        <begin position="2"/>
        <end position="57"/>
    </location>
</feature>
<dbReference type="Pfam" id="PF08279">
    <property type="entry name" value="HTH_11"/>
    <property type="match status" value="1"/>
</dbReference>
<dbReference type="InterPro" id="IPR013196">
    <property type="entry name" value="HTH_11"/>
</dbReference>
<keyword evidence="2" id="KW-0804">Transcription</keyword>
<dbReference type="OrthoDB" id="3171994at2"/>
<protein>
    <submittedName>
        <fullName evidence="5">HTH domain-containing protein</fullName>
    </submittedName>
</protein>
<dbReference type="InterPro" id="IPR026881">
    <property type="entry name" value="WYL_dom"/>
</dbReference>
<evidence type="ECO:0000259" key="4">
    <source>
        <dbReference type="PROSITE" id="PS51000"/>
    </source>
</evidence>
<evidence type="ECO:0000256" key="1">
    <source>
        <dbReference type="ARBA" id="ARBA00023015"/>
    </source>
</evidence>
<dbReference type="RefSeq" id="WP_075003504.1">
    <property type="nucleotide sequence ID" value="NZ_FOGO01000020.1"/>
</dbReference>
<dbReference type="GO" id="GO:0003700">
    <property type="term" value="F:DNA-binding transcription factor activity"/>
    <property type="evidence" value="ECO:0007669"/>
    <property type="project" value="InterPro"/>
</dbReference>
<dbReference type="InterPro" id="IPR057727">
    <property type="entry name" value="WCX_dom"/>
</dbReference>
<feature type="compositionally biased region" description="Low complexity" evidence="3">
    <location>
        <begin position="197"/>
        <end position="219"/>
    </location>
</feature>
<dbReference type="InterPro" id="IPR051534">
    <property type="entry name" value="CBASS_pafABC_assoc_protein"/>
</dbReference>
<dbReference type="InterPro" id="IPR036388">
    <property type="entry name" value="WH-like_DNA-bd_sf"/>
</dbReference>
<keyword evidence="1" id="KW-0805">Transcription regulation</keyword>
<dbReference type="InterPro" id="IPR001034">
    <property type="entry name" value="DeoR_HTH"/>
</dbReference>
<dbReference type="InterPro" id="IPR036390">
    <property type="entry name" value="WH_DNA-bd_sf"/>
</dbReference>
<evidence type="ECO:0000313" key="5">
    <source>
        <dbReference type="EMBL" id="SES37062.1"/>
    </source>
</evidence>
<reference evidence="6" key="1">
    <citation type="submission" date="2016-10" db="EMBL/GenBank/DDBJ databases">
        <authorList>
            <person name="Varghese N."/>
            <person name="Submissions S."/>
        </authorList>
    </citation>
    <scope>NUCLEOTIDE SEQUENCE [LARGE SCALE GENOMIC DNA]</scope>
    <source>
        <strain evidence="6">CGMCC 4.6825</strain>
    </source>
</reference>
<proteinExistence type="predicted"/>
<keyword evidence="6" id="KW-1185">Reference proteome</keyword>
<dbReference type="Gene3D" id="1.10.10.10">
    <property type="entry name" value="Winged helix-like DNA-binding domain superfamily/Winged helix DNA-binding domain"/>
    <property type="match status" value="1"/>
</dbReference>
<dbReference type="EMBL" id="FOGO01000020">
    <property type="protein sequence ID" value="SES37062.1"/>
    <property type="molecule type" value="Genomic_DNA"/>
</dbReference>
<dbReference type="PANTHER" id="PTHR34580:SF1">
    <property type="entry name" value="PROTEIN PAFC"/>
    <property type="match status" value="1"/>
</dbReference>
<dbReference type="STRING" id="943816.AN217_27150"/>
<sequence length="383" mass="40417">MRADRLLSLLLLLQNRGRMTAPELATELDVSVRTVYRDIEALSGSGVPVHADRGPAGGFRLMAGYRTRLTGLTGSEADSLFLSGLPGPVRELGLGAVLATAQLKVRAALPAPLAEHSRLVQDRFHLDAPAWFRDPDPVPFLPTVARAVWEQRVLRVRYRRWRGEARRALRPLGIVLKGGIWYAVAVTAASDGERGDAATAGTEAATGAEPAGSRSPAGGTADGGGTPAGDVRTAPTRPDSPPRGGTPAGEVRTYRISRLLEAALGDEVFERPAGFDLAAVWEASARRLEELLRRETARVRLSPAGLRLLPAKFGAPGERAREQAGPPDADGWTEVELAVESQPVAVSDLLGLGAEAEVVGPPALRAAMVDAVQALAARYPSGA</sequence>
<feature type="region of interest" description="Disordered" evidence="3">
    <location>
        <begin position="192"/>
        <end position="251"/>
    </location>
</feature>
<accession>A0A1H9WSZ3</accession>
<dbReference type="Proteomes" id="UP000182841">
    <property type="component" value="Unassembled WGS sequence"/>
</dbReference>
<dbReference type="PANTHER" id="PTHR34580">
    <property type="match status" value="1"/>
</dbReference>
<dbReference type="SUPFAM" id="SSF46785">
    <property type="entry name" value="Winged helix' DNA-binding domain"/>
    <property type="match status" value="1"/>
</dbReference>
<gene>
    <name evidence="5" type="ORF">SAMN05421870_12095</name>
</gene>
<evidence type="ECO:0000256" key="3">
    <source>
        <dbReference type="SAM" id="MobiDB-lite"/>
    </source>
</evidence>
<dbReference type="AlphaFoldDB" id="A0A1H9WSZ3"/>